<proteinExistence type="predicted"/>
<protein>
    <submittedName>
        <fullName evidence="2">Uncharacterized protein</fullName>
    </submittedName>
</protein>
<dbReference type="EMBL" id="CP089982">
    <property type="protein sequence ID" value="WXA95833.1"/>
    <property type="molecule type" value="Genomic_DNA"/>
</dbReference>
<sequence>MSRRALSGTSLVAVASIRGSLVRLRRGRRMKYGEESAGARQTGGLGATSSVGDGVDIERT</sequence>
<dbReference type="RefSeq" id="WP_394846443.1">
    <property type="nucleotide sequence ID" value="NZ_CP089982.1"/>
</dbReference>
<evidence type="ECO:0000256" key="1">
    <source>
        <dbReference type="SAM" id="MobiDB-lite"/>
    </source>
</evidence>
<keyword evidence="3" id="KW-1185">Reference proteome</keyword>
<evidence type="ECO:0000313" key="3">
    <source>
        <dbReference type="Proteomes" id="UP001379533"/>
    </source>
</evidence>
<feature type="region of interest" description="Disordered" evidence="1">
    <location>
        <begin position="31"/>
        <end position="60"/>
    </location>
</feature>
<evidence type="ECO:0000313" key="2">
    <source>
        <dbReference type="EMBL" id="WXA95833.1"/>
    </source>
</evidence>
<dbReference type="Proteomes" id="UP001379533">
    <property type="component" value="Chromosome"/>
</dbReference>
<name>A0ABZ2KAX0_9BACT</name>
<organism evidence="2 3">
    <name type="scientific">Pendulispora brunnea</name>
    <dbReference type="NCBI Taxonomy" id="2905690"/>
    <lineage>
        <taxon>Bacteria</taxon>
        <taxon>Pseudomonadati</taxon>
        <taxon>Myxococcota</taxon>
        <taxon>Myxococcia</taxon>
        <taxon>Myxococcales</taxon>
        <taxon>Sorangiineae</taxon>
        <taxon>Pendulisporaceae</taxon>
        <taxon>Pendulispora</taxon>
    </lineage>
</organism>
<gene>
    <name evidence="2" type="ORF">LZC95_03130</name>
</gene>
<accession>A0ABZ2KAX0</accession>
<reference evidence="2 3" key="1">
    <citation type="submission" date="2021-12" db="EMBL/GenBank/DDBJ databases">
        <title>Discovery of the Pendulisporaceae a myxobacterial family with distinct sporulation behavior and unique specialized metabolism.</title>
        <authorList>
            <person name="Garcia R."/>
            <person name="Popoff A."/>
            <person name="Bader C.D."/>
            <person name="Loehr J."/>
            <person name="Walesch S."/>
            <person name="Walt C."/>
            <person name="Boldt J."/>
            <person name="Bunk B."/>
            <person name="Haeckl F.J.F.P.J."/>
            <person name="Gunesch A.P."/>
            <person name="Birkelbach J."/>
            <person name="Nuebel U."/>
            <person name="Pietschmann T."/>
            <person name="Bach T."/>
            <person name="Mueller R."/>
        </authorList>
    </citation>
    <scope>NUCLEOTIDE SEQUENCE [LARGE SCALE GENOMIC DNA]</scope>
    <source>
        <strain evidence="2 3">MSr12523</strain>
    </source>
</reference>